<accession>A0A0N1II93</accession>
<protein>
    <submittedName>
        <fullName evidence="2">Uncharacterized protein</fullName>
    </submittedName>
</protein>
<name>A0A0N1II93_LEPSE</name>
<gene>
    <name evidence="2" type="ORF">ABL78_7108</name>
</gene>
<sequence length="539" mass="59947">MELSSSSDTDLEEQLSRHFHRERREQRGIVRTASSARSQAQRYTLPDGHSIEVRRGCIYIPSREIYVHVLQASCCPQRWFGDGRIPFRRRKPLSPDLVNLIRVSDGTGIPRRDGMLTLADATENGFFIFAEVLDKSVASSSSSPPSANSSFHASQPQKMLDPLSDTRFHRITQLNRWRFALRHASALKEHRHDLWSSSEVVLLSHEVCCYDDNLGVLWKFDGQDGSLYMLRYTEATAVFLQAPFATIPFPPQSCLRMQYLPGKDVECSLHTLQFHLVIVGVAHVAIASLSINRHEMCIVADPQVTLQRVQTVALHSSNVTCGCIHTRDATREVTDLWIGAGRSIFKFAQRDSGDWSKSRVTSFATTDVTALAVQAARSPSLGFTVAGMRNGTLQLVADGVRRNARFDTTIRHQGSDILYVFEVPCVQYSFVSISRGGEAKVWDARLLSQERDPVRTLLTSRPDGGQAGACSAALAGNVLAVSSASTGLTCVDVPLYTKLLQTTQNISSTTRVVLGTRNSVFYDLYTFSPYFTQRFELCG</sequence>
<dbReference type="SUPFAM" id="SSF50978">
    <property type="entry name" value="WD40 repeat-like"/>
    <property type="match status" value="1"/>
</dbReference>
<keyword evidence="3" id="KW-1185">Reference proteome</keyword>
<dbReference type="VEuPathDB" id="TriTrypDB:Lsey_0318_0020"/>
<organism evidence="2 3">
    <name type="scientific">Leptomonas seymouri</name>
    <dbReference type="NCBI Taxonomy" id="5684"/>
    <lineage>
        <taxon>Eukaryota</taxon>
        <taxon>Discoba</taxon>
        <taxon>Euglenozoa</taxon>
        <taxon>Kinetoplastea</taxon>
        <taxon>Metakinetoplastina</taxon>
        <taxon>Trypanosomatida</taxon>
        <taxon>Trypanosomatidae</taxon>
        <taxon>Leishmaniinae</taxon>
        <taxon>Leptomonas</taxon>
    </lineage>
</organism>
<dbReference type="InterPro" id="IPR036322">
    <property type="entry name" value="WD40_repeat_dom_sf"/>
</dbReference>
<proteinExistence type="predicted"/>
<dbReference type="OrthoDB" id="271060at2759"/>
<feature type="region of interest" description="Disordered" evidence="1">
    <location>
        <begin position="1"/>
        <end position="27"/>
    </location>
</feature>
<dbReference type="EMBL" id="LJSK01000318">
    <property type="protein sequence ID" value="KPI83842.1"/>
    <property type="molecule type" value="Genomic_DNA"/>
</dbReference>
<reference evidence="2 3" key="1">
    <citation type="journal article" date="2015" name="PLoS Pathog.">
        <title>Leptomonas seymouri: Adaptations to the Dixenous Life Cycle Analyzed by Genome Sequencing, Transcriptome Profiling and Co-infection with Leishmania donovani.</title>
        <authorList>
            <person name="Kraeva N."/>
            <person name="Butenko A."/>
            <person name="Hlavacova J."/>
            <person name="Kostygov A."/>
            <person name="Myskova J."/>
            <person name="Grybchuk D."/>
            <person name="Lestinova T."/>
            <person name="Votypka J."/>
            <person name="Volf P."/>
            <person name="Opperdoes F."/>
            <person name="Flegontov P."/>
            <person name="Lukes J."/>
            <person name="Yurchenko V."/>
        </authorList>
    </citation>
    <scope>NUCLEOTIDE SEQUENCE [LARGE SCALE GENOMIC DNA]</scope>
    <source>
        <strain evidence="2 3">ATCC 30220</strain>
    </source>
</reference>
<comment type="caution">
    <text evidence="2">The sequence shown here is derived from an EMBL/GenBank/DDBJ whole genome shotgun (WGS) entry which is preliminary data.</text>
</comment>
<evidence type="ECO:0000313" key="3">
    <source>
        <dbReference type="Proteomes" id="UP000038009"/>
    </source>
</evidence>
<dbReference type="AlphaFoldDB" id="A0A0N1II93"/>
<evidence type="ECO:0000256" key="1">
    <source>
        <dbReference type="SAM" id="MobiDB-lite"/>
    </source>
</evidence>
<dbReference type="Proteomes" id="UP000038009">
    <property type="component" value="Unassembled WGS sequence"/>
</dbReference>
<dbReference type="OMA" id="ITSMYAV"/>
<evidence type="ECO:0000313" key="2">
    <source>
        <dbReference type="EMBL" id="KPI83842.1"/>
    </source>
</evidence>